<feature type="domain" description="3'-5' exonuclease" evidence="2">
    <location>
        <begin position="28"/>
        <end position="94"/>
    </location>
</feature>
<dbReference type="GO" id="GO:0006139">
    <property type="term" value="P:nucleobase-containing compound metabolic process"/>
    <property type="evidence" value="ECO:0007669"/>
    <property type="project" value="InterPro"/>
</dbReference>
<evidence type="ECO:0000313" key="4">
    <source>
        <dbReference type="Proteomes" id="UP001432027"/>
    </source>
</evidence>
<dbReference type="SUPFAM" id="SSF53098">
    <property type="entry name" value="Ribonuclease H-like"/>
    <property type="match status" value="1"/>
</dbReference>
<dbReference type="InterPro" id="IPR002562">
    <property type="entry name" value="3'-5'_exonuclease_dom"/>
</dbReference>
<reference evidence="3" key="1">
    <citation type="submission" date="2023-10" db="EMBL/GenBank/DDBJ databases">
        <title>Genome assembly of Pristionchus species.</title>
        <authorList>
            <person name="Yoshida K."/>
            <person name="Sommer R.J."/>
        </authorList>
    </citation>
    <scope>NUCLEOTIDE SEQUENCE</scope>
    <source>
        <strain evidence="3">RS0144</strain>
    </source>
</reference>
<dbReference type="InterPro" id="IPR052408">
    <property type="entry name" value="Exonuclease_MUT-7-like"/>
</dbReference>
<proteinExistence type="predicted"/>
<feature type="region of interest" description="Disordered" evidence="1">
    <location>
        <begin position="135"/>
        <end position="170"/>
    </location>
</feature>
<dbReference type="GO" id="GO:0003676">
    <property type="term" value="F:nucleic acid binding"/>
    <property type="evidence" value="ECO:0007669"/>
    <property type="project" value="InterPro"/>
</dbReference>
<sequence length="189" mass="21283">LTEATVKHPNRAEILDEFGLESSTDPATNTEKTVTSSKLLTYGYTPSLSSICEALLGLPLCKREQCSVWTRRPLRALQLRYAAMDSFCLLLLHSRCQEWAERLGVSMKDVEEIAGINAKKEEERRLEAIERKEQNKVLSKARTKARRAEMKKKQKERKKGGEKKGDGKLTAFKMKILSGKLATGKMNGP</sequence>
<accession>A0AAV5TR00</accession>
<evidence type="ECO:0000313" key="3">
    <source>
        <dbReference type="EMBL" id="GMS96652.1"/>
    </source>
</evidence>
<evidence type="ECO:0000259" key="2">
    <source>
        <dbReference type="Pfam" id="PF01612"/>
    </source>
</evidence>
<dbReference type="InterPro" id="IPR036397">
    <property type="entry name" value="RNaseH_sf"/>
</dbReference>
<dbReference type="EMBL" id="BTSX01000004">
    <property type="protein sequence ID" value="GMS96652.1"/>
    <property type="molecule type" value="Genomic_DNA"/>
</dbReference>
<name>A0AAV5TR00_9BILA</name>
<dbReference type="InterPro" id="IPR012337">
    <property type="entry name" value="RNaseH-like_sf"/>
</dbReference>
<organism evidence="3 4">
    <name type="scientific">Pristionchus entomophagus</name>
    <dbReference type="NCBI Taxonomy" id="358040"/>
    <lineage>
        <taxon>Eukaryota</taxon>
        <taxon>Metazoa</taxon>
        <taxon>Ecdysozoa</taxon>
        <taxon>Nematoda</taxon>
        <taxon>Chromadorea</taxon>
        <taxon>Rhabditida</taxon>
        <taxon>Rhabditina</taxon>
        <taxon>Diplogasteromorpha</taxon>
        <taxon>Diplogasteroidea</taxon>
        <taxon>Neodiplogasteridae</taxon>
        <taxon>Pristionchus</taxon>
    </lineage>
</organism>
<keyword evidence="4" id="KW-1185">Reference proteome</keyword>
<evidence type="ECO:0000256" key="1">
    <source>
        <dbReference type="SAM" id="MobiDB-lite"/>
    </source>
</evidence>
<gene>
    <name evidence="3" type="ORF">PENTCL1PPCAC_18827</name>
</gene>
<dbReference type="AlphaFoldDB" id="A0AAV5TR00"/>
<feature type="compositionally biased region" description="Basic residues" evidence="1">
    <location>
        <begin position="139"/>
        <end position="161"/>
    </location>
</feature>
<dbReference type="Proteomes" id="UP001432027">
    <property type="component" value="Unassembled WGS sequence"/>
</dbReference>
<dbReference type="Gene3D" id="3.30.420.10">
    <property type="entry name" value="Ribonuclease H-like superfamily/Ribonuclease H"/>
    <property type="match status" value="1"/>
</dbReference>
<dbReference type="GO" id="GO:0008408">
    <property type="term" value="F:3'-5' exonuclease activity"/>
    <property type="evidence" value="ECO:0007669"/>
    <property type="project" value="InterPro"/>
</dbReference>
<dbReference type="Pfam" id="PF01612">
    <property type="entry name" value="DNA_pol_A_exo1"/>
    <property type="match status" value="1"/>
</dbReference>
<comment type="caution">
    <text evidence="3">The sequence shown here is derived from an EMBL/GenBank/DDBJ whole genome shotgun (WGS) entry which is preliminary data.</text>
</comment>
<feature type="non-terminal residue" evidence="3">
    <location>
        <position position="1"/>
    </location>
</feature>
<dbReference type="PANTHER" id="PTHR47765:SF3">
    <property type="entry name" value="3'-5' EXONUCLEASE DOMAIN-CONTAINING PROTEIN"/>
    <property type="match status" value="1"/>
</dbReference>
<dbReference type="PANTHER" id="PTHR47765">
    <property type="entry name" value="3'-5' EXONUCLEASE DOMAIN-CONTAINING PROTEIN"/>
    <property type="match status" value="1"/>
</dbReference>
<protein>
    <recommendedName>
        <fullName evidence="2">3'-5' exonuclease domain-containing protein</fullName>
    </recommendedName>
</protein>